<feature type="transmembrane region" description="Helical" evidence="1">
    <location>
        <begin position="425"/>
        <end position="444"/>
    </location>
</feature>
<reference evidence="2 3" key="1">
    <citation type="submission" date="2020-05" db="EMBL/GenBank/DDBJ databases">
        <title>Draft genome of xy-202 and genomic insight in genome of the genus Peptostreptococcus.</title>
        <authorList>
            <person name="Zhang Z."/>
        </authorList>
    </citation>
    <scope>NUCLEOTIDE SEQUENCE [LARGE SCALE GENOMIC DNA]</scope>
    <source>
        <strain evidence="2 3">DSM 27025</strain>
    </source>
</reference>
<feature type="transmembrane region" description="Helical" evidence="1">
    <location>
        <begin position="124"/>
        <end position="149"/>
    </location>
</feature>
<evidence type="ECO:0000313" key="2">
    <source>
        <dbReference type="EMBL" id="MBC2575335.1"/>
    </source>
</evidence>
<evidence type="ECO:0008006" key="4">
    <source>
        <dbReference type="Google" id="ProtNLM"/>
    </source>
</evidence>
<feature type="transmembrane region" description="Helical" evidence="1">
    <location>
        <begin position="81"/>
        <end position="103"/>
    </location>
</feature>
<comment type="caution">
    <text evidence="2">The sequence shown here is derived from an EMBL/GenBank/DDBJ whole genome shotgun (WGS) entry which is preliminary data.</text>
</comment>
<gene>
    <name evidence="2" type="ORF">HLB29_01380</name>
</gene>
<dbReference type="RefSeq" id="WP_185623368.1">
    <property type="nucleotide sequence ID" value="NZ_JABGBW010000001.1"/>
</dbReference>
<dbReference type="EMBL" id="JABGBW010000001">
    <property type="protein sequence ID" value="MBC2575335.1"/>
    <property type="molecule type" value="Genomic_DNA"/>
</dbReference>
<keyword evidence="1" id="KW-0812">Transmembrane</keyword>
<name>A0ABR6TJ42_9FIRM</name>
<accession>A0ABR6TJ42</accession>
<keyword evidence="1" id="KW-0472">Membrane</keyword>
<feature type="transmembrane region" description="Helical" evidence="1">
    <location>
        <begin position="197"/>
        <end position="217"/>
    </location>
</feature>
<proteinExistence type="predicted"/>
<feature type="transmembrane region" description="Helical" evidence="1">
    <location>
        <begin position="6"/>
        <end position="26"/>
    </location>
</feature>
<dbReference type="Proteomes" id="UP000713904">
    <property type="component" value="Unassembled WGS sequence"/>
</dbReference>
<feature type="transmembrane region" description="Helical" evidence="1">
    <location>
        <begin position="494"/>
        <end position="519"/>
    </location>
</feature>
<feature type="transmembrane region" description="Helical" evidence="1">
    <location>
        <begin position="237"/>
        <end position="266"/>
    </location>
</feature>
<organism evidence="2 3">
    <name type="scientific">Peptostreptococcus canis</name>
    <dbReference type="NCBI Taxonomy" id="1159213"/>
    <lineage>
        <taxon>Bacteria</taxon>
        <taxon>Bacillati</taxon>
        <taxon>Bacillota</taxon>
        <taxon>Clostridia</taxon>
        <taxon>Peptostreptococcales</taxon>
        <taxon>Peptostreptococcaceae</taxon>
        <taxon>Peptostreptococcus</taxon>
    </lineage>
</organism>
<keyword evidence="3" id="KW-1185">Reference proteome</keyword>
<keyword evidence="1" id="KW-1133">Transmembrane helix</keyword>
<feature type="transmembrane region" description="Helical" evidence="1">
    <location>
        <begin position="525"/>
        <end position="544"/>
    </location>
</feature>
<feature type="transmembrane region" description="Helical" evidence="1">
    <location>
        <begin position="450"/>
        <end position="473"/>
    </location>
</feature>
<evidence type="ECO:0000313" key="3">
    <source>
        <dbReference type="Proteomes" id="UP000713904"/>
    </source>
</evidence>
<feature type="transmembrane region" description="Helical" evidence="1">
    <location>
        <begin position="334"/>
        <end position="355"/>
    </location>
</feature>
<feature type="transmembrane region" description="Helical" evidence="1">
    <location>
        <begin position="47"/>
        <end position="69"/>
    </location>
</feature>
<feature type="transmembrane region" description="Helical" evidence="1">
    <location>
        <begin position="155"/>
        <end position="185"/>
    </location>
</feature>
<feature type="transmembrane region" description="Helical" evidence="1">
    <location>
        <begin position="367"/>
        <end position="389"/>
    </location>
</feature>
<sequence length="554" mass="63150">MKKLLGIDSVFTKIFNLNLLYANPMYTSKAMKKEKYRENPEELYKSIFLYTYILGSIAMLIIYGFLFLMVDFKKMPYMLDYSIGFFLIMNIIQTFTYFFNVFYESRDMEAYMPLPVSERTVFKAKLAVVSIATIQLSIPIISLVSIFYFHNGINLLISILLGIVYFVLIGALVIVIDLWIMQLLVKTAILSKFKTSIITVISTVGMFANIVFIIMLQNTASKYAIKSISNKKIVYGFLSKLLLSGYGCIIFILVTFFTVGITYKFILRNIEGNFYKSINDINNIGKNTKNSTKREDGSRKYNHLQSGDQLNSKKTKSKYSLFKYNLSLINDSTVITQSIIMPTMLPIIIFVPSLINNLRYSGGMNFISSNATLISIVMGVFLGVMINFYPTNLAAIIISLDRENFIYFKALPIDLRKYIMEKLKFVLKISLIVPIITIIVSGYLMKFGFVNILISISLFVIMSTSISANWLIYDYKHLMIDWHNVSDLQNRMPKAIAITVFIVFIIIFSVSFAILGVVATMGLTIPLIAFILLIAAGVALISYLRFKKFLKEIK</sequence>
<evidence type="ECO:0000256" key="1">
    <source>
        <dbReference type="SAM" id="Phobius"/>
    </source>
</evidence>
<protein>
    <recommendedName>
        <fullName evidence="4">ABC transporter permease</fullName>
    </recommendedName>
</protein>